<comment type="caution">
    <text evidence="2">The sequence shown here is derived from an EMBL/GenBank/DDBJ whole genome shotgun (WGS) entry which is preliminary data.</text>
</comment>
<reference evidence="2 3" key="1">
    <citation type="submission" date="2022-11" db="EMBL/GenBank/DDBJ databases">
        <title>Spartinivicinus poritis sp. nov., isolated from scleractinian coral Porites lutea.</title>
        <authorList>
            <person name="Zhang G."/>
            <person name="Cai L."/>
            <person name="Wei Q."/>
        </authorList>
    </citation>
    <scope>NUCLEOTIDE SEQUENCE [LARGE SCALE GENOMIC DNA]</scope>
    <source>
        <strain evidence="2 3">A2-2</strain>
    </source>
</reference>
<keyword evidence="3" id="KW-1185">Reference proteome</keyword>
<keyword evidence="1" id="KW-1133">Transmembrane helix</keyword>
<protein>
    <recommendedName>
        <fullName evidence="4">Zinc-ribbon domain-containing protein</fullName>
    </recommendedName>
</protein>
<evidence type="ECO:0008006" key="4">
    <source>
        <dbReference type="Google" id="ProtNLM"/>
    </source>
</evidence>
<evidence type="ECO:0000256" key="1">
    <source>
        <dbReference type="SAM" id="Phobius"/>
    </source>
</evidence>
<evidence type="ECO:0000313" key="3">
    <source>
        <dbReference type="Proteomes" id="UP001528823"/>
    </source>
</evidence>
<keyword evidence="1" id="KW-0812">Transmembrane</keyword>
<dbReference type="Proteomes" id="UP001528823">
    <property type="component" value="Unassembled WGS sequence"/>
</dbReference>
<accession>A0ABT5UKY9</accession>
<dbReference type="RefSeq" id="WP_274692343.1">
    <property type="nucleotide sequence ID" value="NZ_JAPMOU010000127.1"/>
</dbReference>
<name>A0ABT5UKY9_9GAMM</name>
<organism evidence="2 3">
    <name type="scientific">Spartinivicinus poritis</name>
    <dbReference type="NCBI Taxonomy" id="2994640"/>
    <lineage>
        <taxon>Bacteria</taxon>
        <taxon>Pseudomonadati</taxon>
        <taxon>Pseudomonadota</taxon>
        <taxon>Gammaproteobacteria</taxon>
        <taxon>Oceanospirillales</taxon>
        <taxon>Zooshikellaceae</taxon>
        <taxon>Spartinivicinus</taxon>
    </lineage>
</organism>
<sequence>MNCTECGEKTTKQAKFCSECGHSLRDSGNVNINSGDNSVNFGQQNQVTGNTIHINTNEDSTDKAYIERTKIKPLSIGGTQLKDSWLVITGFLSFFGSIASILGFISTGYQFLFILTMGIGMIFIVLGLVLLKTKHFSFPPFFNLESGSKGEIYITKVEGSCPKCTGTLKLRSIGSKNNKATVIRCTRNPDHLWGFDPTVLPDL</sequence>
<feature type="transmembrane region" description="Helical" evidence="1">
    <location>
        <begin position="85"/>
        <end position="105"/>
    </location>
</feature>
<keyword evidence="1" id="KW-0472">Membrane</keyword>
<gene>
    <name evidence="2" type="ORF">ORQ98_29265</name>
</gene>
<evidence type="ECO:0000313" key="2">
    <source>
        <dbReference type="EMBL" id="MDE1466048.1"/>
    </source>
</evidence>
<proteinExistence type="predicted"/>
<dbReference type="EMBL" id="JAPMOU010000127">
    <property type="protein sequence ID" value="MDE1466048.1"/>
    <property type="molecule type" value="Genomic_DNA"/>
</dbReference>
<feature type="transmembrane region" description="Helical" evidence="1">
    <location>
        <begin position="111"/>
        <end position="131"/>
    </location>
</feature>